<dbReference type="InterPro" id="IPR005123">
    <property type="entry name" value="Oxoglu/Fe-dep_dioxygenase_dom"/>
</dbReference>
<evidence type="ECO:0000256" key="4">
    <source>
        <dbReference type="ARBA" id="ARBA00023002"/>
    </source>
</evidence>
<gene>
    <name evidence="8" type="ORF">EZV62_000849</name>
</gene>
<evidence type="ECO:0000256" key="5">
    <source>
        <dbReference type="ARBA" id="ARBA00023004"/>
    </source>
</evidence>
<evidence type="ECO:0000313" key="9">
    <source>
        <dbReference type="Proteomes" id="UP000323000"/>
    </source>
</evidence>
<dbReference type="EMBL" id="VAHF01000001">
    <property type="protein sequence ID" value="TXG72270.1"/>
    <property type="molecule type" value="Genomic_DNA"/>
</dbReference>
<dbReference type="Proteomes" id="UP000323000">
    <property type="component" value="Chromosome 1"/>
</dbReference>
<dbReference type="Pfam" id="PF14226">
    <property type="entry name" value="DIOX_N"/>
    <property type="match status" value="1"/>
</dbReference>
<sequence length="358" mass="40730">MKKCMQETVESNYDRVNELKAFDETKAGVKGLVDAGIDKIPRIFYQPPDNFNNAQVSGDTQFSLPVIDLEGVSKDPIQRKELVERVGNASEKWGFFQVINHGIPVSVLEEMKSGVFRFYEQDSEIKKEWYTRDTSKRVVYNANFDLYSAPAANWRDTMYSIMAPNPPTPQDLPVACRDIMFEYSKQVMEVGYLVVELLSEALGLNSNHLKDMGCSEAMILLSHYYPACPQPELTMGATKHADNDFFTVLLQDHIGGLQVLHQNHWIDVPSIPGALLISNDKFKSAEHRVLANRVGPRVSVASFFNMNIMQTSRVYKPIKELFSEENPPKYRETTVAEYFHYVKEKGLDGTSALLHFRL</sequence>
<protein>
    <recommendedName>
        <fullName evidence="7">Fe2OG dioxygenase domain-containing protein</fullName>
    </recommendedName>
</protein>
<feature type="domain" description="Fe2OG dioxygenase" evidence="7">
    <location>
        <begin position="214"/>
        <end position="306"/>
    </location>
</feature>
<dbReference type="Pfam" id="PF03171">
    <property type="entry name" value="2OG-FeII_Oxy"/>
    <property type="match status" value="1"/>
</dbReference>
<keyword evidence="4 6" id="KW-0560">Oxidoreductase</keyword>
<dbReference type="FunFam" id="2.60.120.330:FF:000005">
    <property type="entry name" value="1-aminocyclopropane-1-carboxylate oxidase homolog 1"/>
    <property type="match status" value="1"/>
</dbReference>
<comment type="cofactor">
    <cofactor evidence="1">
        <name>Fe cation</name>
        <dbReference type="ChEBI" id="CHEBI:24875"/>
    </cofactor>
</comment>
<dbReference type="GO" id="GO:0046872">
    <property type="term" value="F:metal ion binding"/>
    <property type="evidence" value="ECO:0007669"/>
    <property type="project" value="UniProtKB-KW"/>
</dbReference>
<evidence type="ECO:0000256" key="2">
    <source>
        <dbReference type="ARBA" id="ARBA00008056"/>
    </source>
</evidence>
<dbReference type="InterPro" id="IPR026992">
    <property type="entry name" value="DIOX_N"/>
</dbReference>
<proteinExistence type="inferred from homology"/>
<dbReference type="PANTHER" id="PTHR10209:SF791">
    <property type="entry name" value="1-AMINOCYCLOPROPANE-1-CARBOXYLATE OXIDASE HOMOLOG 1"/>
    <property type="match status" value="1"/>
</dbReference>
<keyword evidence="5 6" id="KW-0408">Iron</keyword>
<dbReference type="SUPFAM" id="SSF51197">
    <property type="entry name" value="Clavaminate synthase-like"/>
    <property type="match status" value="1"/>
</dbReference>
<evidence type="ECO:0000256" key="1">
    <source>
        <dbReference type="ARBA" id="ARBA00001962"/>
    </source>
</evidence>
<dbReference type="GO" id="GO:0051213">
    <property type="term" value="F:dioxygenase activity"/>
    <property type="evidence" value="ECO:0007669"/>
    <property type="project" value="UniProtKB-ARBA"/>
</dbReference>
<comment type="caution">
    <text evidence="8">The sequence shown here is derived from an EMBL/GenBank/DDBJ whole genome shotgun (WGS) entry which is preliminary data.</text>
</comment>
<name>A0A5C7ISG7_9ROSI</name>
<comment type="similarity">
    <text evidence="2 6">Belongs to the iron/ascorbate-dependent oxidoreductase family.</text>
</comment>
<keyword evidence="3 6" id="KW-0479">Metal-binding</keyword>
<reference evidence="9" key="1">
    <citation type="journal article" date="2019" name="Gigascience">
        <title>De novo genome assembly of the endangered Acer yangbiense, a plant species with extremely small populations endemic to Yunnan Province, China.</title>
        <authorList>
            <person name="Yang J."/>
            <person name="Wariss H.M."/>
            <person name="Tao L."/>
            <person name="Zhang R."/>
            <person name="Yun Q."/>
            <person name="Hollingsworth P."/>
            <person name="Dao Z."/>
            <person name="Luo G."/>
            <person name="Guo H."/>
            <person name="Ma Y."/>
            <person name="Sun W."/>
        </authorList>
    </citation>
    <scope>NUCLEOTIDE SEQUENCE [LARGE SCALE GENOMIC DNA]</scope>
    <source>
        <strain evidence="9">cv. Malutang</strain>
    </source>
</reference>
<keyword evidence="9" id="KW-1185">Reference proteome</keyword>
<dbReference type="InterPro" id="IPR027443">
    <property type="entry name" value="IPNS-like_sf"/>
</dbReference>
<evidence type="ECO:0000256" key="6">
    <source>
        <dbReference type="RuleBase" id="RU003682"/>
    </source>
</evidence>
<evidence type="ECO:0000313" key="8">
    <source>
        <dbReference type="EMBL" id="TXG72270.1"/>
    </source>
</evidence>
<dbReference type="AlphaFoldDB" id="A0A5C7ISG7"/>
<dbReference type="InterPro" id="IPR044861">
    <property type="entry name" value="IPNS-like_FE2OG_OXY"/>
</dbReference>
<dbReference type="Gene3D" id="2.60.120.330">
    <property type="entry name" value="B-lactam Antibiotic, Isopenicillin N Synthase, Chain"/>
    <property type="match status" value="1"/>
</dbReference>
<evidence type="ECO:0000256" key="3">
    <source>
        <dbReference type="ARBA" id="ARBA00022723"/>
    </source>
</evidence>
<dbReference type="PANTHER" id="PTHR10209">
    <property type="entry name" value="OXIDOREDUCTASE, 2OG-FE II OXYGENASE FAMILY PROTEIN"/>
    <property type="match status" value="1"/>
</dbReference>
<dbReference type="PROSITE" id="PS51471">
    <property type="entry name" value="FE2OG_OXY"/>
    <property type="match status" value="1"/>
</dbReference>
<dbReference type="OrthoDB" id="288590at2759"/>
<organism evidence="8 9">
    <name type="scientific">Acer yangbiense</name>
    <dbReference type="NCBI Taxonomy" id="1000413"/>
    <lineage>
        <taxon>Eukaryota</taxon>
        <taxon>Viridiplantae</taxon>
        <taxon>Streptophyta</taxon>
        <taxon>Embryophyta</taxon>
        <taxon>Tracheophyta</taxon>
        <taxon>Spermatophyta</taxon>
        <taxon>Magnoliopsida</taxon>
        <taxon>eudicotyledons</taxon>
        <taxon>Gunneridae</taxon>
        <taxon>Pentapetalae</taxon>
        <taxon>rosids</taxon>
        <taxon>malvids</taxon>
        <taxon>Sapindales</taxon>
        <taxon>Sapindaceae</taxon>
        <taxon>Hippocastanoideae</taxon>
        <taxon>Acereae</taxon>
        <taxon>Acer</taxon>
    </lineage>
</organism>
<accession>A0A5C7ISG7</accession>
<evidence type="ECO:0000259" key="7">
    <source>
        <dbReference type="PROSITE" id="PS51471"/>
    </source>
</evidence>